<accession>A0AAW5BT52</accession>
<dbReference type="GO" id="GO:0046872">
    <property type="term" value="F:metal ion binding"/>
    <property type="evidence" value="ECO:0007669"/>
    <property type="project" value="UniProtKB-KW"/>
</dbReference>
<name>A0AAW5BT52_9FIRM</name>
<dbReference type="AlphaFoldDB" id="A0AAW5BT52"/>
<evidence type="ECO:0000259" key="3">
    <source>
        <dbReference type="Pfam" id="PF01557"/>
    </source>
</evidence>
<dbReference type="Pfam" id="PF01557">
    <property type="entry name" value="FAA_hydrolase"/>
    <property type="match status" value="1"/>
</dbReference>
<keyword evidence="6" id="KW-1185">Reference proteome</keyword>
<evidence type="ECO:0000313" key="6">
    <source>
        <dbReference type="Proteomes" id="UP000669239"/>
    </source>
</evidence>
<evidence type="ECO:0000313" key="7">
    <source>
        <dbReference type="Proteomes" id="UP001299608"/>
    </source>
</evidence>
<dbReference type="EMBL" id="JAKNGE010000024">
    <property type="protein sequence ID" value="MCG4747380.1"/>
    <property type="molecule type" value="Genomic_DNA"/>
</dbReference>
<evidence type="ECO:0000256" key="1">
    <source>
        <dbReference type="ARBA" id="ARBA00010211"/>
    </source>
</evidence>
<dbReference type="GO" id="GO:0016853">
    <property type="term" value="F:isomerase activity"/>
    <property type="evidence" value="ECO:0007669"/>
    <property type="project" value="UniProtKB-ARBA"/>
</dbReference>
<dbReference type="GO" id="GO:0016787">
    <property type="term" value="F:hydrolase activity"/>
    <property type="evidence" value="ECO:0007669"/>
    <property type="project" value="UniProtKB-KW"/>
</dbReference>
<dbReference type="Proteomes" id="UP000669239">
    <property type="component" value="Unassembled WGS sequence"/>
</dbReference>
<comment type="similarity">
    <text evidence="1">Belongs to the FAH family.</text>
</comment>
<dbReference type="FunFam" id="3.90.850.10:FF:000002">
    <property type="entry name" value="2-hydroxyhepta-2,4-diene-1,7-dioate isomerase"/>
    <property type="match status" value="1"/>
</dbReference>
<organism evidence="4 7">
    <name type="scientific">Enterocloster aldenensis</name>
    <dbReference type="NCBI Taxonomy" id="358742"/>
    <lineage>
        <taxon>Bacteria</taxon>
        <taxon>Bacillati</taxon>
        <taxon>Bacillota</taxon>
        <taxon>Clostridia</taxon>
        <taxon>Lachnospirales</taxon>
        <taxon>Lachnospiraceae</taxon>
        <taxon>Enterocloster</taxon>
    </lineage>
</organism>
<dbReference type="PANTHER" id="PTHR42796">
    <property type="entry name" value="FUMARYLACETOACETATE HYDROLASE DOMAIN-CONTAINING PROTEIN 2A-RELATED"/>
    <property type="match status" value="1"/>
</dbReference>
<dbReference type="EMBL" id="JAAITT010000004">
    <property type="protein sequence ID" value="NSJ47915.1"/>
    <property type="molecule type" value="Genomic_DNA"/>
</dbReference>
<reference evidence="4" key="3">
    <citation type="submission" date="2022-01" db="EMBL/GenBank/DDBJ databases">
        <title>Collection of gut derived symbiotic bacterial strains cultured from healthy donors.</title>
        <authorList>
            <person name="Lin H."/>
            <person name="Kohout C."/>
            <person name="Waligurski E."/>
            <person name="Pamer E.G."/>
        </authorList>
    </citation>
    <scope>NUCLEOTIDE SEQUENCE</scope>
    <source>
        <strain evidence="4">DFI.6.55</strain>
    </source>
</reference>
<dbReference type="InterPro" id="IPR051121">
    <property type="entry name" value="FAH"/>
</dbReference>
<dbReference type="GeneID" id="97208935"/>
<evidence type="ECO:0000313" key="4">
    <source>
        <dbReference type="EMBL" id="MCG4747380.1"/>
    </source>
</evidence>
<dbReference type="Gene3D" id="3.90.850.10">
    <property type="entry name" value="Fumarylacetoacetase-like, C-terminal domain"/>
    <property type="match status" value="1"/>
</dbReference>
<protein>
    <submittedName>
        <fullName evidence="4">Fumarylacetoacetate hydrolase family protein</fullName>
    </submittedName>
</protein>
<keyword evidence="4" id="KW-0378">Hydrolase</keyword>
<evidence type="ECO:0000313" key="5">
    <source>
        <dbReference type="EMBL" id="NSJ47915.1"/>
    </source>
</evidence>
<gene>
    <name evidence="5" type="ORF">G5B36_04285</name>
    <name evidence="4" type="ORF">L0N08_18300</name>
</gene>
<dbReference type="SUPFAM" id="SSF56529">
    <property type="entry name" value="FAH"/>
    <property type="match status" value="1"/>
</dbReference>
<dbReference type="InterPro" id="IPR011234">
    <property type="entry name" value="Fumarylacetoacetase-like_C"/>
</dbReference>
<keyword evidence="2" id="KW-0479">Metal-binding</keyword>
<dbReference type="Proteomes" id="UP001299608">
    <property type="component" value="Unassembled WGS sequence"/>
</dbReference>
<dbReference type="GO" id="GO:0019752">
    <property type="term" value="P:carboxylic acid metabolic process"/>
    <property type="evidence" value="ECO:0007669"/>
    <property type="project" value="UniProtKB-ARBA"/>
</dbReference>
<feature type="domain" description="Fumarylacetoacetase-like C-terminal" evidence="3">
    <location>
        <begin position="85"/>
        <end position="296"/>
    </location>
</feature>
<dbReference type="RefSeq" id="WP_117561317.1">
    <property type="nucleotide sequence ID" value="NZ_BAABZL010000001.1"/>
</dbReference>
<dbReference type="InterPro" id="IPR036663">
    <property type="entry name" value="Fumarylacetoacetase_C_sf"/>
</dbReference>
<sequence length="298" mass="33161">MRLVTYEIEHKSGLGVISKDGRWIYPLTSLDMDYKTMQELIENISDSEKQLLDYASGQDPYKIKGAAPMEEVCLKAPIPYPKQDVICLGVNYMAHAEESARYKKEEFNGERPFAIYFSKRVNRATAPGEGIPSHQDIVKDLDYEAELAVIIGREASHVPASQVKDYIFGYTIINDVSARTLQTQHKQWYFGKGLDGFLPMGPCIATVDELQYPPHVQIQSRVNGELRQDSNTRLLIFDIDHIVSELSQGMTLKAGTIIATGTPAGVGMGFNPPRFLKPGDVVECTIEGIGTIANKVMD</sequence>
<comment type="caution">
    <text evidence="4">The sequence shown here is derived from an EMBL/GenBank/DDBJ whole genome shotgun (WGS) entry which is preliminary data.</text>
</comment>
<reference evidence="5 6" key="1">
    <citation type="journal article" date="2020" name="Cell Host Microbe">
        <title>Functional and Genomic Variation between Human-Derived Isolates of Lachnospiraceae Reveals Inter- and Intra-Species Diversity.</title>
        <authorList>
            <person name="Sorbara M.T."/>
            <person name="Littmann E.R."/>
            <person name="Fontana E."/>
            <person name="Moody T.U."/>
            <person name="Kohout C.E."/>
            <person name="Gjonbalaj M."/>
            <person name="Eaton V."/>
            <person name="Seok R."/>
            <person name="Leiner I.M."/>
            <person name="Pamer E.G."/>
        </authorList>
    </citation>
    <scope>NUCLEOTIDE SEQUENCE [LARGE SCALE GENOMIC DNA]</scope>
    <source>
        <strain evidence="5 6">MSK.1.17</strain>
    </source>
</reference>
<reference evidence="5" key="2">
    <citation type="submission" date="2020-02" db="EMBL/GenBank/DDBJ databases">
        <authorList>
            <person name="Littmann E."/>
            <person name="Sorbara M."/>
        </authorList>
    </citation>
    <scope>NUCLEOTIDE SEQUENCE</scope>
    <source>
        <strain evidence="5">MSK.1.17</strain>
    </source>
</reference>
<evidence type="ECO:0000256" key="2">
    <source>
        <dbReference type="ARBA" id="ARBA00022723"/>
    </source>
</evidence>
<dbReference type="PANTHER" id="PTHR42796:SF4">
    <property type="entry name" value="FUMARYLACETOACETATE HYDROLASE DOMAIN-CONTAINING PROTEIN 2A"/>
    <property type="match status" value="1"/>
</dbReference>
<proteinExistence type="inferred from homology"/>